<dbReference type="Proteomes" id="UP000618943">
    <property type="component" value="Unassembled WGS sequence"/>
</dbReference>
<accession>A0ABS1H392</accession>
<gene>
    <name evidence="1" type="ORF">JFL43_03100</name>
</gene>
<proteinExistence type="predicted"/>
<sequence>MLISMKKKDIDLITCSDLSQKCFEPLIDFYKRGVSKETNFTQFKEQFYKQLSEGQRALFMFYVYYNHTSKSLIEFYWWNAYYMAQPKSWLALKASARYFKDESMLLLLEKIELVLKQHNHPNTLEAFTVTREELGKNKELQASIRPLHIIFENTSPLTIRKINDFIEKNIHEFVEIGD</sequence>
<comment type="caution">
    <text evidence="1">The sequence shown here is derived from an EMBL/GenBank/DDBJ whole genome shotgun (WGS) entry which is preliminary data.</text>
</comment>
<dbReference type="RefSeq" id="WP_200747876.1">
    <property type="nucleotide sequence ID" value="NZ_JAEOAH010000003.1"/>
</dbReference>
<dbReference type="EMBL" id="JAEOAH010000003">
    <property type="protein sequence ID" value="MBK3493860.1"/>
    <property type="molecule type" value="Genomic_DNA"/>
</dbReference>
<reference evidence="1 2" key="1">
    <citation type="submission" date="2020-12" db="EMBL/GenBank/DDBJ databases">
        <title>YIM B01967 draft genome.</title>
        <authorList>
            <person name="Yan X."/>
        </authorList>
    </citation>
    <scope>NUCLEOTIDE SEQUENCE [LARGE SCALE GENOMIC DNA]</scope>
    <source>
        <strain evidence="1 2">YIM B01967</strain>
    </source>
</reference>
<protein>
    <submittedName>
        <fullName evidence="1">Uncharacterized protein</fullName>
    </submittedName>
</protein>
<name>A0ABS1H392_9BACL</name>
<evidence type="ECO:0000313" key="2">
    <source>
        <dbReference type="Proteomes" id="UP000618943"/>
    </source>
</evidence>
<organism evidence="1 2">
    <name type="scientific">Viridibacillus soli</name>
    <dbReference type="NCBI Taxonomy" id="2798301"/>
    <lineage>
        <taxon>Bacteria</taxon>
        <taxon>Bacillati</taxon>
        <taxon>Bacillota</taxon>
        <taxon>Bacilli</taxon>
        <taxon>Bacillales</taxon>
        <taxon>Caryophanaceae</taxon>
        <taxon>Viridibacillus</taxon>
    </lineage>
</organism>
<evidence type="ECO:0000313" key="1">
    <source>
        <dbReference type="EMBL" id="MBK3493860.1"/>
    </source>
</evidence>
<keyword evidence="2" id="KW-1185">Reference proteome</keyword>